<dbReference type="OrthoDB" id="306050at2157"/>
<feature type="transmembrane region" description="Helical" evidence="1">
    <location>
        <begin position="72"/>
        <end position="91"/>
    </location>
</feature>
<feature type="transmembrane region" description="Helical" evidence="1">
    <location>
        <begin position="220"/>
        <end position="236"/>
    </location>
</feature>
<dbReference type="AlphaFoldDB" id="A0A1N6X688"/>
<gene>
    <name evidence="2" type="ORF">SAMN05421858_1003</name>
</gene>
<proteinExistence type="predicted"/>
<keyword evidence="3" id="KW-1185">Reference proteome</keyword>
<dbReference type="Proteomes" id="UP000186914">
    <property type="component" value="Unassembled WGS sequence"/>
</dbReference>
<feature type="transmembrane region" description="Helical" evidence="1">
    <location>
        <begin position="107"/>
        <end position="127"/>
    </location>
</feature>
<protein>
    <recommendedName>
        <fullName evidence="4">ZIP Zinc transporter</fullName>
    </recommendedName>
</protein>
<evidence type="ECO:0000313" key="2">
    <source>
        <dbReference type="EMBL" id="SIQ97835.1"/>
    </source>
</evidence>
<evidence type="ECO:0000256" key="1">
    <source>
        <dbReference type="SAM" id="Phobius"/>
    </source>
</evidence>
<name>A0A1N6X688_9EURY</name>
<organism evidence="2 3">
    <name type="scientific">Haladaptatus litoreus</name>
    <dbReference type="NCBI Taxonomy" id="553468"/>
    <lineage>
        <taxon>Archaea</taxon>
        <taxon>Methanobacteriati</taxon>
        <taxon>Methanobacteriota</taxon>
        <taxon>Stenosarchaea group</taxon>
        <taxon>Halobacteria</taxon>
        <taxon>Halobacteriales</taxon>
        <taxon>Haladaptataceae</taxon>
        <taxon>Haladaptatus</taxon>
    </lineage>
</organism>
<evidence type="ECO:0008006" key="4">
    <source>
        <dbReference type="Google" id="ProtNLM"/>
    </source>
</evidence>
<feature type="transmembrane region" description="Helical" evidence="1">
    <location>
        <begin position="133"/>
        <end position="154"/>
    </location>
</feature>
<keyword evidence="1" id="KW-1133">Transmembrane helix</keyword>
<evidence type="ECO:0000313" key="3">
    <source>
        <dbReference type="Proteomes" id="UP000186914"/>
    </source>
</evidence>
<keyword evidence="1" id="KW-0812">Transmembrane</keyword>
<dbReference type="EMBL" id="FTNO01000001">
    <property type="protein sequence ID" value="SIQ97835.1"/>
    <property type="molecule type" value="Genomic_DNA"/>
</dbReference>
<feature type="transmembrane region" description="Helical" evidence="1">
    <location>
        <begin position="190"/>
        <end position="208"/>
    </location>
</feature>
<sequence length="237" mass="26091">MVSLSGLLALLLALVHLATGNVRSFRATPRSRWLSIAGGASVAYVFVHLLPELEGGTVLASVPLFVGFLERHVYIVALIGFSLFYGLEVLARESGREVDGQRTDDEIFWLHIGTFTAYNALIGYLLVHREQPGQVNLMLYAVAMGLHFVVNDYGLREFHEDSYDRFGRWLLAGAVIVGWAIGNATVVDEAVVNTLFAFLGGGVILNVIKEELPEERESRFWAFAVGAGSYTLLLLFV</sequence>
<dbReference type="RefSeq" id="WP_076428496.1">
    <property type="nucleotide sequence ID" value="NZ_FTNO01000001.1"/>
</dbReference>
<keyword evidence="1" id="KW-0472">Membrane</keyword>
<feature type="transmembrane region" description="Helical" evidence="1">
    <location>
        <begin position="166"/>
        <end position="184"/>
    </location>
</feature>
<reference evidence="3" key="1">
    <citation type="submission" date="2017-01" db="EMBL/GenBank/DDBJ databases">
        <authorList>
            <person name="Varghese N."/>
            <person name="Submissions S."/>
        </authorList>
    </citation>
    <scope>NUCLEOTIDE SEQUENCE [LARGE SCALE GENOMIC DNA]</scope>
    <source>
        <strain evidence="3">CGMCC 1.7737</strain>
    </source>
</reference>
<accession>A0A1N6X688</accession>